<evidence type="ECO:0000256" key="1">
    <source>
        <dbReference type="SAM" id="MobiDB-lite"/>
    </source>
</evidence>
<reference evidence="2 3" key="1">
    <citation type="submission" date="2024-01" db="EMBL/GenBank/DDBJ databases">
        <title>Genome assemblies of Stephania.</title>
        <authorList>
            <person name="Yang L."/>
        </authorList>
    </citation>
    <scope>NUCLEOTIDE SEQUENCE [LARGE SCALE GENOMIC DNA]</scope>
    <source>
        <strain evidence="2">YNDBR</strain>
        <tissue evidence="2">Leaf</tissue>
    </source>
</reference>
<dbReference type="EMBL" id="JBBNAF010000004">
    <property type="protein sequence ID" value="KAK9152437.1"/>
    <property type="molecule type" value="Genomic_DNA"/>
</dbReference>
<proteinExistence type="predicted"/>
<accession>A0AAP0PQ88</accession>
<evidence type="ECO:0000313" key="2">
    <source>
        <dbReference type="EMBL" id="KAK9152437.1"/>
    </source>
</evidence>
<organism evidence="2 3">
    <name type="scientific">Stephania yunnanensis</name>
    <dbReference type="NCBI Taxonomy" id="152371"/>
    <lineage>
        <taxon>Eukaryota</taxon>
        <taxon>Viridiplantae</taxon>
        <taxon>Streptophyta</taxon>
        <taxon>Embryophyta</taxon>
        <taxon>Tracheophyta</taxon>
        <taxon>Spermatophyta</taxon>
        <taxon>Magnoliopsida</taxon>
        <taxon>Ranunculales</taxon>
        <taxon>Menispermaceae</taxon>
        <taxon>Menispermoideae</taxon>
        <taxon>Cissampelideae</taxon>
        <taxon>Stephania</taxon>
    </lineage>
</organism>
<name>A0AAP0PQ88_9MAGN</name>
<evidence type="ECO:0000313" key="3">
    <source>
        <dbReference type="Proteomes" id="UP001420932"/>
    </source>
</evidence>
<feature type="compositionally biased region" description="Low complexity" evidence="1">
    <location>
        <begin position="33"/>
        <end position="42"/>
    </location>
</feature>
<feature type="compositionally biased region" description="Polar residues" evidence="1">
    <location>
        <begin position="43"/>
        <end position="53"/>
    </location>
</feature>
<dbReference type="Proteomes" id="UP001420932">
    <property type="component" value="Unassembled WGS sequence"/>
</dbReference>
<comment type="caution">
    <text evidence="2">The sequence shown here is derived from an EMBL/GenBank/DDBJ whole genome shotgun (WGS) entry which is preliminary data.</text>
</comment>
<dbReference type="AlphaFoldDB" id="A0AAP0PQ88"/>
<feature type="region of interest" description="Disordered" evidence="1">
    <location>
        <begin position="1"/>
        <end position="53"/>
    </location>
</feature>
<sequence length="134" mass="14859">MLIVKSNEPIPSRTIGKTKTRLSENRKNKNKGTSSSEPSTTSGFNKPPSSAEPSTVVAKASYRNTCDLETFSQTCTFEFCDGPNCKPHELLPRAHVGTQNEALPRSSRLDDMNKTNTCFVHFGIFFDSACCWTF</sequence>
<protein>
    <submittedName>
        <fullName evidence="2">Uncharacterized protein</fullName>
    </submittedName>
</protein>
<gene>
    <name evidence="2" type="ORF">Syun_010746</name>
</gene>
<keyword evidence="3" id="KW-1185">Reference proteome</keyword>